<dbReference type="InterPro" id="IPR006665">
    <property type="entry name" value="OmpA-like"/>
</dbReference>
<protein>
    <recommendedName>
        <fullName evidence="1">OmpA-like domain-containing protein</fullName>
    </recommendedName>
</protein>
<accession>A0A3B0ZAB6</accession>
<dbReference type="Pfam" id="PF00691">
    <property type="entry name" value="OmpA"/>
    <property type="match status" value="1"/>
</dbReference>
<reference evidence="2" key="1">
    <citation type="submission" date="2018-06" db="EMBL/GenBank/DDBJ databases">
        <authorList>
            <person name="Zhirakovskaya E."/>
        </authorList>
    </citation>
    <scope>NUCLEOTIDE SEQUENCE</scope>
</reference>
<dbReference type="SUPFAM" id="SSF103088">
    <property type="entry name" value="OmpA-like"/>
    <property type="match status" value="1"/>
</dbReference>
<dbReference type="InterPro" id="IPR050330">
    <property type="entry name" value="Bact_OuterMem_StrucFunc"/>
</dbReference>
<evidence type="ECO:0000259" key="1">
    <source>
        <dbReference type="PROSITE" id="PS51123"/>
    </source>
</evidence>
<sequence>MPYLPYKTAVAAGIVFAMTASVQAADSLVVDGYAKSSSGETWTSSSGECIRTTYEDTKELLGACGYEVVVTETVVIDNQPAGVDIAAVEKIQIVKSGAVLVDKEEILVESFIQNLEFDFDSAKLTAADQRELDRVIAKLDPYRQLLRDNVAYINTIGYTDSTGPETYNQKLSERRARSVADYLENPGSVRSQMMKVSGRGEADPIGDNGTKTGRELNRRVVIEIVKN</sequence>
<proteinExistence type="predicted"/>
<dbReference type="PANTHER" id="PTHR30329:SF21">
    <property type="entry name" value="LIPOPROTEIN YIAD-RELATED"/>
    <property type="match status" value="1"/>
</dbReference>
<evidence type="ECO:0000313" key="2">
    <source>
        <dbReference type="EMBL" id="VAW77616.1"/>
    </source>
</evidence>
<dbReference type="PRINTS" id="PR01023">
    <property type="entry name" value="NAFLGMOTY"/>
</dbReference>
<organism evidence="2">
    <name type="scientific">hydrothermal vent metagenome</name>
    <dbReference type="NCBI Taxonomy" id="652676"/>
    <lineage>
        <taxon>unclassified sequences</taxon>
        <taxon>metagenomes</taxon>
        <taxon>ecological metagenomes</taxon>
    </lineage>
</organism>
<gene>
    <name evidence="2" type="ORF">MNBD_GAMMA13-1835</name>
</gene>
<dbReference type="AlphaFoldDB" id="A0A3B0ZAB6"/>
<feature type="domain" description="OmpA-like" evidence="1">
    <location>
        <begin position="104"/>
        <end position="227"/>
    </location>
</feature>
<dbReference type="EMBL" id="UOFK01000122">
    <property type="protein sequence ID" value="VAW77616.1"/>
    <property type="molecule type" value="Genomic_DNA"/>
</dbReference>
<dbReference type="PROSITE" id="PS51123">
    <property type="entry name" value="OMPA_2"/>
    <property type="match status" value="1"/>
</dbReference>
<name>A0A3B0ZAB6_9ZZZZ</name>
<dbReference type="InterPro" id="IPR036737">
    <property type="entry name" value="OmpA-like_sf"/>
</dbReference>
<dbReference type="PANTHER" id="PTHR30329">
    <property type="entry name" value="STATOR ELEMENT OF FLAGELLAR MOTOR COMPLEX"/>
    <property type="match status" value="1"/>
</dbReference>
<dbReference type="CDD" id="cd07185">
    <property type="entry name" value="OmpA_C-like"/>
    <property type="match status" value="1"/>
</dbReference>
<dbReference type="Gene3D" id="3.30.1330.60">
    <property type="entry name" value="OmpA-like domain"/>
    <property type="match status" value="1"/>
</dbReference>